<dbReference type="AlphaFoldDB" id="A0A0E9UCL8"/>
<evidence type="ECO:0000313" key="1">
    <source>
        <dbReference type="EMBL" id="JAH62955.1"/>
    </source>
</evidence>
<dbReference type="EMBL" id="GBXM01045622">
    <property type="protein sequence ID" value="JAH62955.1"/>
    <property type="molecule type" value="Transcribed_RNA"/>
</dbReference>
<name>A0A0E9UCL8_ANGAN</name>
<sequence length="44" mass="5019">MLILFSTSRWRSSSLAFWGFSQGCQMNCEDVSSRGADGLSEWKR</sequence>
<accession>A0A0E9UCL8</accession>
<protein>
    <submittedName>
        <fullName evidence="1">Uncharacterized protein</fullName>
    </submittedName>
</protein>
<organism evidence="1">
    <name type="scientific">Anguilla anguilla</name>
    <name type="common">European freshwater eel</name>
    <name type="synonym">Muraena anguilla</name>
    <dbReference type="NCBI Taxonomy" id="7936"/>
    <lineage>
        <taxon>Eukaryota</taxon>
        <taxon>Metazoa</taxon>
        <taxon>Chordata</taxon>
        <taxon>Craniata</taxon>
        <taxon>Vertebrata</taxon>
        <taxon>Euteleostomi</taxon>
        <taxon>Actinopterygii</taxon>
        <taxon>Neopterygii</taxon>
        <taxon>Teleostei</taxon>
        <taxon>Anguilliformes</taxon>
        <taxon>Anguillidae</taxon>
        <taxon>Anguilla</taxon>
    </lineage>
</organism>
<reference evidence="1" key="1">
    <citation type="submission" date="2014-11" db="EMBL/GenBank/DDBJ databases">
        <authorList>
            <person name="Amaro Gonzalez C."/>
        </authorList>
    </citation>
    <scope>NUCLEOTIDE SEQUENCE</scope>
</reference>
<reference evidence="1" key="2">
    <citation type="journal article" date="2015" name="Fish Shellfish Immunol.">
        <title>Early steps in the European eel (Anguilla anguilla)-Vibrio vulnificus interaction in the gills: Role of the RtxA13 toxin.</title>
        <authorList>
            <person name="Callol A."/>
            <person name="Pajuelo D."/>
            <person name="Ebbesson L."/>
            <person name="Teles M."/>
            <person name="MacKenzie S."/>
            <person name="Amaro C."/>
        </authorList>
    </citation>
    <scope>NUCLEOTIDE SEQUENCE</scope>
</reference>
<proteinExistence type="predicted"/>